<dbReference type="Pfam" id="PF00072">
    <property type="entry name" value="Response_reg"/>
    <property type="match status" value="1"/>
</dbReference>
<dbReference type="SUPFAM" id="SSF52172">
    <property type="entry name" value="CheY-like"/>
    <property type="match status" value="1"/>
</dbReference>
<dbReference type="GO" id="GO:0000160">
    <property type="term" value="P:phosphorelay signal transduction system"/>
    <property type="evidence" value="ECO:0007669"/>
    <property type="project" value="UniProtKB-KW"/>
</dbReference>
<dbReference type="PANTHER" id="PTHR44591">
    <property type="entry name" value="STRESS RESPONSE REGULATOR PROTEIN 1"/>
    <property type="match status" value="1"/>
</dbReference>
<dbReference type="SMART" id="SM00448">
    <property type="entry name" value="REC"/>
    <property type="match status" value="1"/>
</dbReference>
<reference evidence="5 6" key="1">
    <citation type="journal article" date="2012" name="Environ. Microbiol.">
        <title>The genome sequence of Desulfatibacillum alkenivorans AK-01: a blueprint for anaerobic alkane oxidation.</title>
        <authorList>
            <person name="Callaghan A.V."/>
            <person name="Morris B.E."/>
            <person name="Pereira I.A."/>
            <person name="McInerney M.J."/>
            <person name="Austin R.N."/>
            <person name="Groves J.T."/>
            <person name="Kukor J.J."/>
            <person name="Suflita J.M."/>
            <person name="Young L.Y."/>
            <person name="Zylstra G.J."/>
            <person name="Wawrik B."/>
        </authorList>
    </citation>
    <scope>NUCLEOTIDE SEQUENCE [LARGE SCALE GENOMIC DNA]</scope>
    <source>
        <strain evidence="5 6">AK-01</strain>
    </source>
</reference>
<dbReference type="RefSeq" id="WP_015948045.1">
    <property type="nucleotide sequence ID" value="NC_011768.1"/>
</dbReference>
<evidence type="ECO:0000256" key="1">
    <source>
        <dbReference type="ARBA" id="ARBA00022553"/>
    </source>
</evidence>
<keyword evidence="1 3" id="KW-0597">Phosphoprotein</keyword>
<dbReference type="HOGENOM" id="CLU_000445_69_1_7"/>
<gene>
    <name evidence="5" type="ordered locus">Dalk_3297</name>
</gene>
<evidence type="ECO:0000313" key="6">
    <source>
        <dbReference type="Proteomes" id="UP000000739"/>
    </source>
</evidence>
<dbReference type="PROSITE" id="PS50110">
    <property type="entry name" value="RESPONSE_REGULATORY"/>
    <property type="match status" value="1"/>
</dbReference>
<dbReference type="Gene3D" id="3.40.50.2300">
    <property type="match status" value="1"/>
</dbReference>
<dbReference type="PANTHER" id="PTHR44591:SF14">
    <property type="entry name" value="PROTEIN PILG"/>
    <property type="match status" value="1"/>
</dbReference>
<evidence type="ECO:0000313" key="5">
    <source>
        <dbReference type="EMBL" id="ACL04986.1"/>
    </source>
</evidence>
<evidence type="ECO:0000259" key="4">
    <source>
        <dbReference type="PROSITE" id="PS50110"/>
    </source>
</evidence>
<dbReference type="eggNOG" id="COG2204">
    <property type="taxonomic scope" value="Bacteria"/>
</dbReference>
<dbReference type="InterPro" id="IPR011006">
    <property type="entry name" value="CheY-like_superfamily"/>
</dbReference>
<dbReference type="Proteomes" id="UP000000739">
    <property type="component" value="Chromosome"/>
</dbReference>
<protein>
    <submittedName>
        <fullName evidence="5">Protein with response regulator receiver domain</fullName>
    </submittedName>
</protein>
<dbReference type="CDD" id="cd00156">
    <property type="entry name" value="REC"/>
    <property type="match status" value="1"/>
</dbReference>
<dbReference type="AlphaFoldDB" id="B8FJ59"/>
<evidence type="ECO:0000256" key="3">
    <source>
        <dbReference type="PROSITE-ProRule" id="PRU00169"/>
    </source>
</evidence>
<dbReference type="EMBL" id="CP001322">
    <property type="protein sequence ID" value="ACL04986.1"/>
    <property type="molecule type" value="Genomic_DNA"/>
</dbReference>
<dbReference type="InterPro" id="IPR050595">
    <property type="entry name" value="Bact_response_regulator"/>
</dbReference>
<evidence type="ECO:0000256" key="2">
    <source>
        <dbReference type="ARBA" id="ARBA00023012"/>
    </source>
</evidence>
<sequence>MPKKSILLVDDDAFVLHSIGDFLAAFGYTITAISDPAQALGLLSEQKFDLIITDLVMGVVDGIAILRKAKKTSPLTQVLILTGYGDMSSIIEAIRLEADDYLLKPCEMEEIQFRVEKCFESQEEQRKIKAYENYLPVCAACKKVWDRQGGADEKGAWVSVEHYLYTRAKMNASSTYCPDCFARAQEKLEKEFENN</sequence>
<keyword evidence="2" id="KW-0902">Two-component regulatory system</keyword>
<dbReference type="InterPro" id="IPR001789">
    <property type="entry name" value="Sig_transdc_resp-reg_receiver"/>
</dbReference>
<proteinExistence type="predicted"/>
<name>B8FJ59_DESAL</name>
<feature type="domain" description="Response regulatory" evidence="4">
    <location>
        <begin position="5"/>
        <end position="119"/>
    </location>
</feature>
<feature type="modified residue" description="4-aspartylphosphate" evidence="3">
    <location>
        <position position="54"/>
    </location>
</feature>
<accession>B8FJ59</accession>
<dbReference type="KEGG" id="dal:Dalk_3297"/>
<organism evidence="5 6">
    <name type="scientific">Desulfatibacillum aliphaticivorans</name>
    <dbReference type="NCBI Taxonomy" id="218208"/>
    <lineage>
        <taxon>Bacteria</taxon>
        <taxon>Pseudomonadati</taxon>
        <taxon>Thermodesulfobacteriota</taxon>
        <taxon>Desulfobacteria</taxon>
        <taxon>Desulfobacterales</taxon>
        <taxon>Desulfatibacillaceae</taxon>
        <taxon>Desulfatibacillum</taxon>
    </lineage>
</organism>
<keyword evidence="6" id="KW-1185">Reference proteome</keyword>